<reference evidence="6" key="1">
    <citation type="submission" date="2022-05" db="EMBL/GenBank/DDBJ databases">
        <title>Corynebacterium sp. TA-R-1 sp. nov., isolated from human feces.</title>
        <authorList>
            <person name="Shamsuzzaman M."/>
            <person name="Dahal R.H."/>
        </authorList>
    </citation>
    <scope>NUCLEOTIDE SEQUENCE</scope>
    <source>
        <strain evidence="6">TA-R-1</strain>
    </source>
</reference>
<keyword evidence="7" id="KW-1185">Reference proteome</keyword>
<evidence type="ECO:0000256" key="1">
    <source>
        <dbReference type="ARBA" id="ARBA00022723"/>
    </source>
</evidence>
<dbReference type="EMBL" id="JAMFTQ010000002">
    <property type="protein sequence ID" value="MCP1387132.1"/>
    <property type="molecule type" value="Genomic_DNA"/>
</dbReference>
<dbReference type="InterPro" id="IPR050248">
    <property type="entry name" value="Polysacc_deacetylase_ArnD"/>
</dbReference>
<dbReference type="Proteomes" id="UP001204000">
    <property type="component" value="Unassembled WGS sequence"/>
</dbReference>
<name>A0ABT1FZE0_9CORY</name>
<sequence length="292" mass="31407">MNRVAKAAAAALCSLALIAPVVQPSPAAGLTRVEQFSSTSSDAAHNAWWQGFNLLPPQVRGAIPRELRPADPAPQPAPPPAPEAPQGHPEPTPDTCDNCVAITFDDGPVGDTDRLLDMLKEKDAKATFFVVGSNAKANPKIMQRMRDEGHTIANHTYNHPRLPKLSDGAIGKQLDDTNAAIAETTGVTPRWMRPPYGMYDNRVVAASGDRGLAVALWDVDTSDWKHRDTAKTCKLAVEGAKPGSVILMHDIHRPTVDAVPCVIDGLREKGLRPVSMDRLISNPAAGTVYTRR</sequence>
<dbReference type="PANTHER" id="PTHR10587:SF133">
    <property type="entry name" value="CHITIN DEACETYLASE 1-RELATED"/>
    <property type="match status" value="1"/>
</dbReference>
<dbReference type="PROSITE" id="PS51677">
    <property type="entry name" value="NODB"/>
    <property type="match status" value="1"/>
</dbReference>
<evidence type="ECO:0000256" key="2">
    <source>
        <dbReference type="ARBA" id="ARBA00022801"/>
    </source>
</evidence>
<evidence type="ECO:0000313" key="6">
    <source>
        <dbReference type="EMBL" id="MCP1387132.1"/>
    </source>
</evidence>
<dbReference type="Pfam" id="PF01522">
    <property type="entry name" value="Polysacc_deac_1"/>
    <property type="match status" value="1"/>
</dbReference>
<dbReference type="Gene3D" id="3.20.20.370">
    <property type="entry name" value="Glycoside hydrolase/deacetylase"/>
    <property type="match status" value="1"/>
</dbReference>
<dbReference type="InterPro" id="IPR011330">
    <property type="entry name" value="Glyco_hydro/deAcase_b/a-brl"/>
</dbReference>
<proteinExistence type="predicted"/>
<evidence type="ECO:0000259" key="5">
    <source>
        <dbReference type="PROSITE" id="PS51677"/>
    </source>
</evidence>
<evidence type="ECO:0000313" key="7">
    <source>
        <dbReference type="Proteomes" id="UP001204000"/>
    </source>
</evidence>
<evidence type="ECO:0000256" key="4">
    <source>
        <dbReference type="SAM" id="SignalP"/>
    </source>
</evidence>
<dbReference type="CDD" id="cd10917">
    <property type="entry name" value="CE4_NodB_like_6s_7s"/>
    <property type="match status" value="1"/>
</dbReference>
<accession>A0ABT1FZE0</accession>
<protein>
    <submittedName>
        <fullName evidence="6">Polysaccharide deacetylase family protein</fullName>
    </submittedName>
</protein>
<feature type="signal peptide" evidence="4">
    <location>
        <begin position="1"/>
        <end position="27"/>
    </location>
</feature>
<gene>
    <name evidence="6" type="ORF">M5J20_02855</name>
</gene>
<comment type="caution">
    <text evidence="6">The sequence shown here is derived from an EMBL/GenBank/DDBJ whole genome shotgun (WGS) entry which is preliminary data.</text>
</comment>
<feature type="compositionally biased region" description="Pro residues" evidence="3">
    <location>
        <begin position="71"/>
        <end position="92"/>
    </location>
</feature>
<dbReference type="PANTHER" id="PTHR10587">
    <property type="entry name" value="GLYCOSYL TRANSFERASE-RELATED"/>
    <property type="match status" value="1"/>
</dbReference>
<organism evidence="6 7">
    <name type="scientific">Corynebacterium stercoris</name>
    <dbReference type="NCBI Taxonomy" id="2943490"/>
    <lineage>
        <taxon>Bacteria</taxon>
        <taxon>Bacillati</taxon>
        <taxon>Actinomycetota</taxon>
        <taxon>Actinomycetes</taxon>
        <taxon>Mycobacteriales</taxon>
        <taxon>Corynebacteriaceae</taxon>
        <taxon>Corynebacterium</taxon>
    </lineage>
</organism>
<keyword evidence="1" id="KW-0479">Metal-binding</keyword>
<dbReference type="RefSeq" id="WP_253576137.1">
    <property type="nucleotide sequence ID" value="NZ_JAMFTQ010000002.1"/>
</dbReference>
<keyword evidence="4" id="KW-0732">Signal</keyword>
<feature type="domain" description="NodB homology" evidence="5">
    <location>
        <begin position="98"/>
        <end position="274"/>
    </location>
</feature>
<dbReference type="InterPro" id="IPR002509">
    <property type="entry name" value="NODB_dom"/>
</dbReference>
<keyword evidence="2" id="KW-0378">Hydrolase</keyword>
<dbReference type="SUPFAM" id="SSF88713">
    <property type="entry name" value="Glycoside hydrolase/deacetylase"/>
    <property type="match status" value="1"/>
</dbReference>
<feature type="chain" id="PRO_5047096805" evidence="4">
    <location>
        <begin position="28"/>
        <end position="292"/>
    </location>
</feature>
<evidence type="ECO:0000256" key="3">
    <source>
        <dbReference type="SAM" id="MobiDB-lite"/>
    </source>
</evidence>
<feature type="region of interest" description="Disordered" evidence="3">
    <location>
        <begin position="65"/>
        <end position="97"/>
    </location>
</feature>